<sequence>MKRSTRKDLTVGRDSGAEVRGHASPPGSRAAPSELDAGSRIDSGGDVKRGVPPGERGGCGLGSVGEGYEDTGLGSSFSRTLSGVFPESSSRTPALHPRWVSGGEVEEGLVVALGRSLLWALSHWPGWPWVCSVSIHNGDRSAPFPFSFAREPPHTEGQCVKDRTGVSHLRTCPAAFLALPLPTRGLPEVRSCLCPFSPVPGLEYALGKCVFPNEWTRQCLDGGLRPSPDSCLQLGKRW</sequence>
<reference evidence="3" key="1">
    <citation type="submission" date="2012-07" db="EMBL/GenBank/DDBJ databases">
        <title>Genome of the Chinese tree shrew, a rising model animal genetically related to primates.</title>
        <authorList>
            <person name="Zhang G."/>
            <person name="Fan Y."/>
            <person name="Yao Y."/>
            <person name="Huang Z."/>
        </authorList>
    </citation>
    <scope>NUCLEOTIDE SEQUENCE [LARGE SCALE GENOMIC DNA]</scope>
</reference>
<dbReference type="EMBL" id="KB320485">
    <property type="protein sequence ID" value="ELW70764.1"/>
    <property type="molecule type" value="Genomic_DNA"/>
</dbReference>
<evidence type="ECO:0000256" key="1">
    <source>
        <dbReference type="SAM" id="MobiDB-lite"/>
    </source>
</evidence>
<organism evidence="2 3">
    <name type="scientific">Tupaia chinensis</name>
    <name type="common">Chinese tree shrew</name>
    <name type="synonym">Tupaia belangeri chinensis</name>
    <dbReference type="NCBI Taxonomy" id="246437"/>
    <lineage>
        <taxon>Eukaryota</taxon>
        <taxon>Metazoa</taxon>
        <taxon>Chordata</taxon>
        <taxon>Craniata</taxon>
        <taxon>Vertebrata</taxon>
        <taxon>Euteleostomi</taxon>
        <taxon>Mammalia</taxon>
        <taxon>Eutheria</taxon>
        <taxon>Euarchontoglires</taxon>
        <taxon>Scandentia</taxon>
        <taxon>Tupaiidae</taxon>
        <taxon>Tupaia</taxon>
    </lineage>
</organism>
<name>L9L7Y0_TUPCH</name>
<feature type="compositionally biased region" description="Gly residues" evidence="1">
    <location>
        <begin position="55"/>
        <end position="65"/>
    </location>
</feature>
<feature type="region of interest" description="Disordered" evidence="1">
    <location>
        <begin position="1"/>
        <end position="65"/>
    </location>
</feature>
<reference evidence="3" key="2">
    <citation type="journal article" date="2013" name="Nat. Commun.">
        <title>Genome of the Chinese tree shrew.</title>
        <authorList>
            <person name="Fan Y."/>
            <person name="Huang Z.Y."/>
            <person name="Cao C.C."/>
            <person name="Chen C.S."/>
            <person name="Chen Y.X."/>
            <person name="Fan D.D."/>
            <person name="He J."/>
            <person name="Hou H.L."/>
            <person name="Hu L."/>
            <person name="Hu X.T."/>
            <person name="Jiang X.T."/>
            <person name="Lai R."/>
            <person name="Lang Y.S."/>
            <person name="Liang B."/>
            <person name="Liao S.G."/>
            <person name="Mu D."/>
            <person name="Ma Y.Y."/>
            <person name="Niu Y.Y."/>
            <person name="Sun X.Q."/>
            <person name="Xia J.Q."/>
            <person name="Xiao J."/>
            <person name="Xiong Z.Q."/>
            <person name="Xu L."/>
            <person name="Yang L."/>
            <person name="Zhang Y."/>
            <person name="Zhao W."/>
            <person name="Zhao X.D."/>
            <person name="Zheng Y.T."/>
            <person name="Zhou J.M."/>
            <person name="Zhu Y.B."/>
            <person name="Zhang G.J."/>
            <person name="Wang J."/>
            <person name="Yao Y.G."/>
        </authorList>
    </citation>
    <scope>NUCLEOTIDE SEQUENCE [LARGE SCALE GENOMIC DNA]</scope>
</reference>
<accession>L9L7Y0</accession>
<dbReference type="Proteomes" id="UP000011518">
    <property type="component" value="Unassembled WGS sequence"/>
</dbReference>
<dbReference type="InParanoid" id="L9L7Y0"/>
<feature type="compositionally biased region" description="Basic and acidic residues" evidence="1">
    <location>
        <begin position="37"/>
        <end position="49"/>
    </location>
</feature>
<gene>
    <name evidence="2" type="ORF">TREES_T100011581</name>
</gene>
<keyword evidence="3" id="KW-1185">Reference proteome</keyword>
<proteinExistence type="predicted"/>
<feature type="compositionally biased region" description="Basic and acidic residues" evidence="1">
    <location>
        <begin position="1"/>
        <end position="21"/>
    </location>
</feature>
<dbReference type="AlphaFoldDB" id="L9L7Y0"/>
<protein>
    <submittedName>
        <fullName evidence="2">Uncharacterized protein</fullName>
    </submittedName>
</protein>
<evidence type="ECO:0000313" key="3">
    <source>
        <dbReference type="Proteomes" id="UP000011518"/>
    </source>
</evidence>
<evidence type="ECO:0000313" key="2">
    <source>
        <dbReference type="EMBL" id="ELW70764.1"/>
    </source>
</evidence>